<feature type="signal peptide" evidence="1">
    <location>
        <begin position="1"/>
        <end position="27"/>
    </location>
</feature>
<dbReference type="InterPro" id="IPR024006">
    <property type="entry name" value="Alt_signal_exp_actinobact"/>
</dbReference>
<dbReference type="Proteomes" id="UP000313948">
    <property type="component" value="Chromosome"/>
</dbReference>
<keyword evidence="1" id="KW-0732">Signal</keyword>
<dbReference type="InterPro" id="IPR023833">
    <property type="entry name" value="Signal_pept_SipW-depend-type"/>
</dbReference>
<name>A0ABX5VQB2_9MICO</name>
<dbReference type="EMBL" id="CP040899">
    <property type="protein sequence ID" value="QDB80218.1"/>
    <property type="molecule type" value="Genomic_DNA"/>
</dbReference>
<keyword evidence="3" id="KW-1185">Reference proteome</keyword>
<proteinExistence type="predicted"/>
<reference evidence="2 3" key="1">
    <citation type="submission" date="2019-05" db="EMBL/GenBank/DDBJ databases">
        <title>Georgenia *** sp. nov., and Georgenia *** sp. nov., isolated from the intestinal contents of plateau pika (Ochotona curzoniae) in the Qinghai-Tibet plateau of China.</title>
        <authorList>
            <person name="Tian Z."/>
        </authorList>
    </citation>
    <scope>NUCLEOTIDE SEQUENCE [LARGE SCALE GENOMIC DNA]</scope>
    <source>
        <strain evidence="2 3">Z294</strain>
    </source>
</reference>
<feature type="chain" id="PRO_5045894179" evidence="1">
    <location>
        <begin position="28"/>
        <end position="209"/>
    </location>
</feature>
<gene>
    <name evidence="2" type="ORF">FE251_13130</name>
</gene>
<dbReference type="NCBIfam" id="TIGR04089">
    <property type="entry name" value="exp_by_SipW_III"/>
    <property type="match status" value="1"/>
</dbReference>
<accession>A0ABX5VQB2</accession>
<protein>
    <submittedName>
        <fullName evidence="2">Alternate-type signal peptide domain-containing protein</fullName>
    </submittedName>
</protein>
<evidence type="ECO:0000256" key="1">
    <source>
        <dbReference type="SAM" id="SignalP"/>
    </source>
</evidence>
<organism evidence="2 3">
    <name type="scientific">Georgenia wutianyii</name>
    <dbReference type="NCBI Taxonomy" id="2585135"/>
    <lineage>
        <taxon>Bacteria</taxon>
        <taxon>Bacillati</taxon>
        <taxon>Actinomycetota</taxon>
        <taxon>Actinomycetes</taxon>
        <taxon>Micrococcales</taxon>
        <taxon>Bogoriellaceae</taxon>
        <taxon>Georgenia</taxon>
    </lineage>
</organism>
<evidence type="ECO:0000313" key="3">
    <source>
        <dbReference type="Proteomes" id="UP000313948"/>
    </source>
</evidence>
<dbReference type="RefSeq" id="WP_139073182.1">
    <property type="nucleotide sequence ID" value="NZ_CP040899.1"/>
</dbReference>
<sequence>MNKKTTGVVAGAAGAALLLGGATFALWSDSAPVDGGTITAGNLDVEAVAAQWKDVSADRTDAGHAIDLDTFRIVPGDTVQGTFGFRAALEGDNMVARLSLDDLSAQGALLAELAEHATYTVLSGGTVVETGDLSDAEGVLFASADNSNNVAALPTLPADLGTDPNVSLVVEVTFDEDVADQDLVRANAVMADFSATLSQVRDAGVGGGF</sequence>
<evidence type="ECO:0000313" key="2">
    <source>
        <dbReference type="EMBL" id="QDB80218.1"/>
    </source>
</evidence>
<dbReference type="NCBIfam" id="TIGR04088">
    <property type="entry name" value="cognate_SipW"/>
    <property type="match status" value="1"/>
</dbReference>